<dbReference type="EMBL" id="MH580276">
    <property type="protein sequence ID" value="AXY63950.1"/>
    <property type="molecule type" value="Genomic_DNA"/>
</dbReference>
<keyword evidence="16 18" id="KW-0472">Membrane</keyword>
<evidence type="ECO:0000256" key="1">
    <source>
        <dbReference type="ARBA" id="ARBA00003257"/>
    </source>
</evidence>
<keyword evidence="14 18" id="KW-0830">Ubiquinone</keyword>
<evidence type="ECO:0000256" key="6">
    <source>
        <dbReference type="ARBA" id="ARBA00022448"/>
    </source>
</evidence>
<evidence type="ECO:0000256" key="7">
    <source>
        <dbReference type="ARBA" id="ARBA00022660"/>
    </source>
</evidence>
<keyword evidence="10 18" id="KW-1278">Translocase</keyword>
<evidence type="ECO:0000256" key="8">
    <source>
        <dbReference type="ARBA" id="ARBA00022692"/>
    </source>
</evidence>
<evidence type="ECO:0000256" key="4">
    <source>
        <dbReference type="ARBA" id="ARBA00012944"/>
    </source>
</evidence>
<feature type="transmembrane region" description="Helical" evidence="18">
    <location>
        <begin position="271"/>
        <end position="293"/>
    </location>
</feature>
<dbReference type="InterPro" id="IPR050175">
    <property type="entry name" value="Complex_I_Subunit_2"/>
</dbReference>
<feature type="transmembrane region" description="Helical" evidence="18">
    <location>
        <begin position="237"/>
        <end position="259"/>
    </location>
</feature>
<dbReference type="PANTHER" id="PTHR46552">
    <property type="entry name" value="NADH-UBIQUINONE OXIDOREDUCTASE CHAIN 2"/>
    <property type="match status" value="1"/>
</dbReference>
<sequence length="345" mass="40100">MAYNNPSKFLFLILLLIGTMMTISANSWLATWMGLEINLLSFIPLISDSMNIFSTEAALYYFIIQAIASSLLLFLIIISFILEKNLVNIQSIFYVFISTTLFMKLGACPFHYWFPKVMEGLTWMNCFILMTWQKLAPFFILTLIFKNFIWFNLISFSSIIIGSIGGINQTSLRKILAYSSINHIGWMILALQFNNSIWLIYFSIYFLINFSLTLLLFTNQISHINQFLSFNSSNNNLYNFFISMNFLSLSGLPPFLGFFPKWMIIESLQSIWYINFLLTMMIVTSILTLYYYLQISIKIFLFSSSSNKWLFILHPTNSIMMSLLTNLSSFSILGLPCFILFFNFI</sequence>
<dbReference type="EC" id="7.1.1.2" evidence="4 18"/>
<keyword evidence="9 18" id="KW-0999">Mitochondrion inner membrane</keyword>
<geneLocation type="mitochondrion" evidence="20"/>
<evidence type="ECO:0000256" key="5">
    <source>
        <dbReference type="ARBA" id="ARBA00021008"/>
    </source>
</evidence>
<evidence type="ECO:0000256" key="14">
    <source>
        <dbReference type="ARBA" id="ARBA00023075"/>
    </source>
</evidence>
<dbReference type="PRINTS" id="PR01436">
    <property type="entry name" value="NADHDHGNASE2"/>
</dbReference>
<evidence type="ECO:0000256" key="9">
    <source>
        <dbReference type="ARBA" id="ARBA00022792"/>
    </source>
</evidence>
<protein>
    <recommendedName>
        <fullName evidence="5 18">NADH-ubiquinone oxidoreductase chain 2</fullName>
        <ecNumber evidence="4 18">7.1.1.2</ecNumber>
    </recommendedName>
</protein>
<feature type="transmembrane region" description="Helical" evidence="18">
    <location>
        <begin position="148"/>
        <end position="169"/>
    </location>
</feature>
<comment type="catalytic activity">
    <reaction evidence="17 18">
        <text>a ubiquinone + NADH + 5 H(+)(in) = a ubiquinol + NAD(+) + 4 H(+)(out)</text>
        <dbReference type="Rhea" id="RHEA:29091"/>
        <dbReference type="Rhea" id="RHEA-COMP:9565"/>
        <dbReference type="Rhea" id="RHEA-COMP:9566"/>
        <dbReference type="ChEBI" id="CHEBI:15378"/>
        <dbReference type="ChEBI" id="CHEBI:16389"/>
        <dbReference type="ChEBI" id="CHEBI:17976"/>
        <dbReference type="ChEBI" id="CHEBI:57540"/>
        <dbReference type="ChEBI" id="CHEBI:57945"/>
        <dbReference type="EC" id="7.1.1.2"/>
    </reaction>
</comment>
<reference evidence="20" key="1">
    <citation type="journal article" date="2018" name="Int. J. Biol. Macromol.">
        <title>Comparative analysis of mitochondrial genomes of the superfamily Grylloidea (Insecta, Orthoptera) reveals phylogenetic distribution of gene rearrangements.</title>
        <authorList>
            <person name="Ma C."/>
            <person name="Li J."/>
        </authorList>
    </citation>
    <scope>NUCLEOTIDE SEQUENCE</scope>
</reference>
<feature type="transmembrane region" description="Helical" evidence="18">
    <location>
        <begin position="319"/>
        <end position="342"/>
    </location>
</feature>
<dbReference type="InterPro" id="IPR001750">
    <property type="entry name" value="ND/Mrp_TM"/>
</dbReference>
<comment type="function">
    <text evidence="18">Core subunit of the mitochondrial membrane respiratory chain NADH dehydrogenase (Complex I) which catalyzes electron transfer from NADH through the respiratory chain, using ubiquinone as an electron acceptor. Essential for the catalytic activity and assembly of complex I.</text>
</comment>
<evidence type="ECO:0000256" key="12">
    <source>
        <dbReference type="ARBA" id="ARBA00022989"/>
    </source>
</evidence>
<feature type="transmembrane region" description="Helical" evidence="18">
    <location>
        <begin position="58"/>
        <end position="81"/>
    </location>
</feature>
<keyword evidence="15 18" id="KW-0496">Mitochondrion</keyword>
<evidence type="ECO:0000256" key="3">
    <source>
        <dbReference type="ARBA" id="ARBA00007012"/>
    </source>
</evidence>
<evidence type="ECO:0000256" key="18">
    <source>
        <dbReference type="RuleBase" id="RU003403"/>
    </source>
</evidence>
<feature type="transmembrane region" description="Helical" evidence="18">
    <location>
        <begin position="198"/>
        <end position="217"/>
    </location>
</feature>
<feature type="transmembrane region" description="Helical" evidence="18">
    <location>
        <begin position="9"/>
        <end position="30"/>
    </location>
</feature>
<keyword evidence="7 18" id="KW-0679">Respiratory chain</keyword>
<proteinExistence type="inferred from homology"/>
<dbReference type="GO" id="GO:0008137">
    <property type="term" value="F:NADH dehydrogenase (ubiquinone) activity"/>
    <property type="evidence" value="ECO:0007669"/>
    <property type="project" value="UniProtKB-EC"/>
</dbReference>
<keyword evidence="11 18" id="KW-0249">Electron transport</keyword>
<feature type="transmembrane region" description="Helical" evidence="18">
    <location>
        <begin position="93"/>
        <end position="114"/>
    </location>
</feature>
<evidence type="ECO:0000256" key="17">
    <source>
        <dbReference type="ARBA" id="ARBA00049551"/>
    </source>
</evidence>
<evidence type="ECO:0000256" key="15">
    <source>
        <dbReference type="ARBA" id="ARBA00023128"/>
    </source>
</evidence>
<keyword evidence="6" id="KW-0813">Transport</keyword>
<dbReference type="Pfam" id="PF00361">
    <property type="entry name" value="Proton_antipo_M"/>
    <property type="match status" value="1"/>
</dbReference>
<comment type="subcellular location">
    <subcellularLocation>
        <location evidence="2 18">Mitochondrion inner membrane</location>
        <topology evidence="2 18">Multi-pass membrane protein</topology>
    </subcellularLocation>
</comment>
<accession>A0A385I219</accession>
<dbReference type="GO" id="GO:0006120">
    <property type="term" value="P:mitochondrial electron transport, NADH to ubiquinone"/>
    <property type="evidence" value="ECO:0007669"/>
    <property type="project" value="InterPro"/>
</dbReference>
<feature type="domain" description="NADH:quinone oxidoreductase/Mrp antiporter transmembrane" evidence="19">
    <location>
        <begin position="25"/>
        <end position="288"/>
    </location>
</feature>
<dbReference type="AlphaFoldDB" id="A0A385I219"/>
<evidence type="ECO:0000313" key="20">
    <source>
        <dbReference type="EMBL" id="AXY63950.1"/>
    </source>
</evidence>
<dbReference type="PANTHER" id="PTHR46552:SF1">
    <property type="entry name" value="NADH-UBIQUINONE OXIDOREDUCTASE CHAIN 2"/>
    <property type="match status" value="1"/>
</dbReference>
<evidence type="ECO:0000256" key="2">
    <source>
        <dbReference type="ARBA" id="ARBA00004448"/>
    </source>
</evidence>
<keyword evidence="12 18" id="KW-1133">Transmembrane helix</keyword>
<organism evidence="20">
    <name type="scientific">Ornebius kanetataki</name>
    <dbReference type="NCBI Taxonomy" id="1980616"/>
    <lineage>
        <taxon>Eukaryota</taxon>
        <taxon>Metazoa</taxon>
        <taxon>Ecdysozoa</taxon>
        <taxon>Arthropoda</taxon>
        <taxon>Hexapoda</taxon>
        <taxon>Insecta</taxon>
        <taxon>Pterygota</taxon>
        <taxon>Neoptera</taxon>
        <taxon>Polyneoptera</taxon>
        <taxon>Orthoptera</taxon>
        <taxon>Ensifera</taxon>
        <taxon>Gryllidea</taxon>
        <taxon>Grylloidea</taxon>
        <taxon>Mogoplistidae</taxon>
        <taxon>Ornebius</taxon>
    </lineage>
</organism>
<keyword evidence="8 18" id="KW-0812">Transmembrane</keyword>
<name>A0A385I219_9ORTH</name>
<keyword evidence="13 18" id="KW-0520">NAD</keyword>
<evidence type="ECO:0000256" key="11">
    <source>
        <dbReference type="ARBA" id="ARBA00022982"/>
    </source>
</evidence>
<evidence type="ECO:0000256" key="16">
    <source>
        <dbReference type="ARBA" id="ARBA00023136"/>
    </source>
</evidence>
<comment type="function">
    <text evidence="1">Core subunit of the mitochondrial membrane respiratory chain NADH dehydrogenase (Complex I) that is believed to belong to the minimal assembly required for catalysis. Complex I functions in the transfer of electrons from NADH to the respiratory chain. The immediate electron acceptor for the enzyme is believed to be ubiquinone.</text>
</comment>
<evidence type="ECO:0000256" key="10">
    <source>
        <dbReference type="ARBA" id="ARBA00022967"/>
    </source>
</evidence>
<dbReference type="GO" id="GO:0005743">
    <property type="term" value="C:mitochondrial inner membrane"/>
    <property type="evidence" value="ECO:0007669"/>
    <property type="project" value="UniProtKB-SubCell"/>
</dbReference>
<evidence type="ECO:0000256" key="13">
    <source>
        <dbReference type="ARBA" id="ARBA00023027"/>
    </source>
</evidence>
<evidence type="ECO:0000259" key="19">
    <source>
        <dbReference type="Pfam" id="PF00361"/>
    </source>
</evidence>
<dbReference type="InterPro" id="IPR003917">
    <property type="entry name" value="NADH_UbQ_OxRdtase_chain2"/>
</dbReference>
<comment type="similarity">
    <text evidence="3 18">Belongs to the complex I subunit 2 family.</text>
</comment>
<gene>
    <name evidence="20" type="primary">nad2</name>
</gene>